<sequence length="68" mass="7732">MGDSSNSKKQEVTLRFSVVDIYPKWSRTFQKPQQEPVLGQTVINVRCPGINALLVLHSWYPSLMLLEG</sequence>
<proteinExistence type="predicted"/>
<evidence type="ECO:0000313" key="1">
    <source>
        <dbReference type="EMBL" id="KAF7402668.1"/>
    </source>
</evidence>
<keyword evidence="2" id="KW-1185">Reference proteome</keyword>
<name>A0A834K9H5_VESVU</name>
<dbReference type="Proteomes" id="UP000614350">
    <property type="component" value="Unassembled WGS sequence"/>
</dbReference>
<reference evidence="1" key="1">
    <citation type="journal article" date="2020" name="G3 (Bethesda)">
        <title>High-Quality Assemblies for Three Invasive Social Wasps from the &lt;i&gt;Vespula&lt;/i&gt; Genus.</title>
        <authorList>
            <person name="Harrop T.W.R."/>
            <person name="Guhlin J."/>
            <person name="McLaughlin G.M."/>
            <person name="Permina E."/>
            <person name="Stockwell P."/>
            <person name="Gilligan J."/>
            <person name="Le Lec M.F."/>
            <person name="Gruber M.A.M."/>
            <person name="Quinn O."/>
            <person name="Lovegrove M."/>
            <person name="Duncan E.J."/>
            <person name="Remnant E.J."/>
            <person name="Van Eeckhoven J."/>
            <person name="Graham B."/>
            <person name="Knapp R.A."/>
            <person name="Langford K.W."/>
            <person name="Kronenberg Z."/>
            <person name="Press M.O."/>
            <person name="Eacker S.M."/>
            <person name="Wilson-Rankin E.E."/>
            <person name="Purcell J."/>
            <person name="Lester P.J."/>
            <person name="Dearden P.K."/>
        </authorList>
    </citation>
    <scope>NUCLEOTIDE SEQUENCE</scope>
    <source>
        <strain evidence="1">Marl-1</strain>
    </source>
</reference>
<organism evidence="1 2">
    <name type="scientific">Vespula vulgaris</name>
    <name type="common">Yellow jacket</name>
    <name type="synonym">Wasp</name>
    <dbReference type="NCBI Taxonomy" id="7454"/>
    <lineage>
        <taxon>Eukaryota</taxon>
        <taxon>Metazoa</taxon>
        <taxon>Ecdysozoa</taxon>
        <taxon>Arthropoda</taxon>
        <taxon>Hexapoda</taxon>
        <taxon>Insecta</taxon>
        <taxon>Pterygota</taxon>
        <taxon>Neoptera</taxon>
        <taxon>Endopterygota</taxon>
        <taxon>Hymenoptera</taxon>
        <taxon>Apocrita</taxon>
        <taxon>Aculeata</taxon>
        <taxon>Vespoidea</taxon>
        <taxon>Vespidae</taxon>
        <taxon>Vespinae</taxon>
        <taxon>Vespula</taxon>
    </lineage>
</organism>
<evidence type="ECO:0000313" key="2">
    <source>
        <dbReference type="Proteomes" id="UP000614350"/>
    </source>
</evidence>
<gene>
    <name evidence="1" type="ORF">HZH66_004935</name>
</gene>
<dbReference type="EMBL" id="JACSEA010000004">
    <property type="protein sequence ID" value="KAF7402668.1"/>
    <property type="molecule type" value="Genomic_DNA"/>
</dbReference>
<accession>A0A834K9H5</accession>
<comment type="caution">
    <text evidence="1">The sequence shown here is derived from an EMBL/GenBank/DDBJ whole genome shotgun (WGS) entry which is preliminary data.</text>
</comment>
<protein>
    <submittedName>
        <fullName evidence="1">Uncharacterized protein</fullName>
    </submittedName>
</protein>
<dbReference type="AlphaFoldDB" id="A0A834K9H5"/>